<gene>
    <name evidence="1" type="ORF">BU26DRAFT_510153</name>
</gene>
<evidence type="ECO:0000313" key="1">
    <source>
        <dbReference type="EMBL" id="KAF2242934.1"/>
    </source>
</evidence>
<organism evidence="1 2">
    <name type="scientific">Trematosphaeria pertusa</name>
    <dbReference type="NCBI Taxonomy" id="390896"/>
    <lineage>
        <taxon>Eukaryota</taxon>
        <taxon>Fungi</taxon>
        <taxon>Dikarya</taxon>
        <taxon>Ascomycota</taxon>
        <taxon>Pezizomycotina</taxon>
        <taxon>Dothideomycetes</taxon>
        <taxon>Pleosporomycetidae</taxon>
        <taxon>Pleosporales</taxon>
        <taxon>Massarineae</taxon>
        <taxon>Trematosphaeriaceae</taxon>
        <taxon>Trematosphaeria</taxon>
    </lineage>
</organism>
<sequence length="221" mass="23975">MVIANTGLGRVRPQLQGKASLTTSALLSDCAWRLRSEARNPPGWSIKRVAARAGALILYTAIPSSAIDGDYILVWAIIAISNPRPSLRRKMKPRKDNLPSRSNITGYSPFFLNDSRSAQIRLSVGASQALRAARCASTTTSPESLNGDTPARVGHALEAAESSGRLLRWDSASNFIERVGRSMIHFLQPPPIQRSISYSGPWRIARGLHAAIGTDMAPQHP</sequence>
<reference evidence="1" key="1">
    <citation type="journal article" date="2020" name="Stud. Mycol.">
        <title>101 Dothideomycetes genomes: a test case for predicting lifestyles and emergence of pathogens.</title>
        <authorList>
            <person name="Haridas S."/>
            <person name="Albert R."/>
            <person name="Binder M."/>
            <person name="Bloem J."/>
            <person name="Labutti K."/>
            <person name="Salamov A."/>
            <person name="Andreopoulos B."/>
            <person name="Baker S."/>
            <person name="Barry K."/>
            <person name="Bills G."/>
            <person name="Bluhm B."/>
            <person name="Cannon C."/>
            <person name="Castanera R."/>
            <person name="Culley D."/>
            <person name="Daum C."/>
            <person name="Ezra D."/>
            <person name="Gonzalez J."/>
            <person name="Henrissat B."/>
            <person name="Kuo A."/>
            <person name="Liang C."/>
            <person name="Lipzen A."/>
            <person name="Lutzoni F."/>
            <person name="Magnuson J."/>
            <person name="Mondo S."/>
            <person name="Nolan M."/>
            <person name="Ohm R."/>
            <person name="Pangilinan J."/>
            <person name="Park H.-J."/>
            <person name="Ramirez L."/>
            <person name="Alfaro M."/>
            <person name="Sun H."/>
            <person name="Tritt A."/>
            <person name="Yoshinaga Y."/>
            <person name="Zwiers L.-H."/>
            <person name="Turgeon B."/>
            <person name="Goodwin S."/>
            <person name="Spatafora J."/>
            <person name="Crous P."/>
            <person name="Grigoriev I."/>
        </authorList>
    </citation>
    <scope>NUCLEOTIDE SEQUENCE</scope>
    <source>
        <strain evidence="1">CBS 122368</strain>
    </source>
</reference>
<proteinExistence type="predicted"/>
<dbReference type="GeneID" id="54580536"/>
<accession>A0A6A6HXJ2</accession>
<dbReference type="AlphaFoldDB" id="A0A6A6HXJ2"/>
<name>A0A6A6HXJ2_9PLEO</name>
<keyword evidence="2" id="KW-1185">Reference proteome</keyword>
<protein>
    <submittedName>
        <fullName evidence="1">Uncharacterized protein</fullName>
    </submittedName>
</protein>
<dbReference type="EMBL" id="ML987206">
    <property type="protein sequence ID" value="KAF2242934.1"/>
    <property type="molecule type" value="Genomic_DNA"/>
</dbReference>
<dbReference type="Proteomes" id="UP000800094">
    <property type="component" value="Unassembled WGS sequence"/>
</dbReference>
<evidence type="ECO:0000313" key="2">
    <source>
        <dbReference type="Proteomes" id="UP000800094"/>
    </source>
</evidence>
<dbReference type="RefSeq" id="XP_033677938.1">
    <property type="nucleotide sequence ID" value="XM_033827206.1"/>
</dbReference>